<gene>
    <name evidence="3" type="ORF">DEJ46_06440</name>
</gene>
<dbReference type="InterPro" id="IPR021454">
    <property type="entry name" value="DUF3105"/>
</dbReference>
<evidence type="ECO:0000256" key="1">
    <source>
        <dbReference type="SAM" id="MobiDB-lite"/>
    </source>
</evidence>
<evidence type="ECO:0000256" key="2">
    <source>
        <dbReference type="SAM" id="Phobius"/>
    </source>
</evidence>
<sequence length="211" mass="22373">MGYPGSDDKSAARRARAEELRRAERVREHRRRVTTFAVSAAILAAALGGLGYLVSTSGDDGQSATAPIAGERTWQNLSRNHVTAAVSYPMTPPAGGDHDPVWQNCDGDVYTSPVRDENAVHALEHGAVWVTYTNKATAADIQALGERVSKTPYTLMSPRTEQSAPIVLTAWGHQVGVTSAADARVGVFLDRYVQGPQTPEPGATCSGGVTS</sequence>
<proteinExistence type="predicted"/>
<evidence type="ECO:0000313" key="4">
    <source>
        <dbReference type="Proteomes" id="UP000324106"/>
    </source>
</evidence>
<evidence type="ECO:0000313" key="3">
    <source>
        <dbReference type="EMBL" id="QES18767.1"/>
    </source>
</evidence>
<dbReference type="OrthoDB" id="164831at2"/>
<dbReference type="EMBL" id="CP029194">
    <property type="protein sequence ID" value="QES18767.1"/>
    <property type="molecule type" value="Genomic_DNA"/>
</dbReference>
<dbReference type="RefSeq" id="WP_150264587.1">
    <property type="nucleotide sequence ID" value="NZ_CP029194.1"/>
</dbReference>
<feature type="region of interest" description="Disordered" evidence="1">
    <location>
        <begin position="1"/>
        <end position="22"/>
    </location>
</feature>
<name>A0A5P2ALQ5_STRVZ</name>
<accession>A0A5P2ALQ5</accession>
<evidence type="ECO:0008006" key="5">
    <source>
        <dbReference type="Google" id="ProtNLM"/>
    </source>
</evidence>
<keyword evidence="2" id="KW-0472">Membrane</keyword>
<keyword evidence="2" id="KW-1133">Transmembrane helix</keyword>
<reference evidence="3 4" key="1">
    <citation type="submission" date="2018-05" db="EMBL/GenBank/DDBJ databases">
        <title>Streptomyces venezuelae.</title>
        <authorList>
            <person name="Kim W."/>
            <person name="Lee N."/>
            <person name="Cho B.-K."/>
        </authorList>
    </citation>
    <scope>NUCLEOTIDE SEQUENCE [LARGE SCALE GENOMIC DNA]</scope>
    <source>
        <strain evidence="3 4">ATCC 15068</strain>
    </source>
</reference>
<dbReference type="Proteomes" id="UP000324106">
    <property type="component" value="Chromosome"/>
</dbReference>
<protein>
    <recommendedName>
        <fullName evidence="5">DUF3105 domain-containing protein</fullName>
    </recommendedName>
</protein>
<dbReference type="Pfam" id="PF11303">
    <property type="entry name" value="DUF3105"/>
    <property type="match status" value="1"/>
</dbReference>
<keyword evidence="2" id="KW-0812">Transmembrane</keyword>
<dbReference type="AlphaFoldDB" id="A0A5P2ALQ5"/>
<organism evidence="3 4">
    <name type="scientific">Streptomyces venezuelae</name>
    <dbReference type="NCBI Taxonomy" id="54571"/>
    <lineage>
        <taxon>Bacteria</taxon>
        <taxon>Bacillati</taxon>
        <taxon>Actinomycetota</taxon>
        <taxon>Actinomycetes</taxon>
        <taxon>Kitasatosporales</taxon>
        <taxon>Streptomycetaceae</taxon>
        <taxon>Streptomyces</taxon>
    </lineage>
</organism>
<feature type="transmembrane region" description="Helical" evidence="2">
    <location>
        <begin position="33"/>
        <end position="54"/>
    </location>
</feature>